<organism evidence="1 2">
    <name type="scientific">Chondrus crispus</name>
    <name type="common">Carrageen Irish moss</name>
    <name type="synonym">Polymorpha crispa</name>
    <dbReference type="NCBI Taxonomy" id="2769"/>
    <lineage>
        <taxon>Eukaryota</taxon>
        <taxon>Rhodophyta</taxon>
        <taxon>Florideophyceae</taxon>
        <taxon>Rhodymeniophycidae</taxon>
        <taxon>Gigartinales</taxon>
        <taxon>Gigartinaceae</taxon>
        <taxon>Chondrus</taxon>
    </lineage>
</organism>
<dbReference type="AlphaFoldDB" id="R7QLR7"/>
<gene>
    <name evidence="1" type="ORF">CHC_T00000940001</name>
</gene>
<dbReference type="RefSeq" id="XP_005718225.1">
    <property type="nucleotide sequence ID" value="XM_005718168.1"/>
</dbReference>
<evidence type="ECO:0000313" key="1">
    <source>
        <dbReference type="EMBL" id="CDF38340.1"/>
    </source>
</evidence>
<dbReference type="Gramene" id="CDF38340">
    <property type="protein sequence ID" value="CDF38340"/>
    <property type="gene ID" value="CHC_T00000940001"/>
</dbReference>
<evidence type="ECO:0000313" key="2">
    <source>
        <dbReference type="Proteomes" id="UP000012073"/>
    </source>
</evidence>
<dbReference type="KEGG" id="ccp:CHC_T00000940001"/>
<dbReference type="EMBL" id="HG001918">
    <property type="protein sequence ID" value="CDF38340.1"/>
    <property type="molecule type" value="Genomic_DNA"/>
</dbReference>
<name>R7QLR7_CHOCR</name>
<proteinExistence type="predicted"/>
<reference evidence="2" key="1">
    <citation type="journal article" date="2013" name="Proc. Natl. Acad. Sci. U.S.A.">
        <title>Genome structure and metabolic features in the red seaweed Chondrus crispus shed light on evolution of the Archaeplastida.</title>
        <authorList>
            <person name="Collen J."/>
            <person name="Porcel B."/>
            <person name="Carre W."/>
            <person name="Ball S.G."/>
            <person name="Chaparro C."/>
            <person name="Tonon T."/>
            <person name="Barbeyron T."/>
            <person name="Michel G."/>
            <person name="Noel B."/>
            <person name="Valentin K."/>
            <person name="Elias M."/>
            <person name="Artiguenave F."/>
            <person name="Arun A."/>
            <person name="Aury J.M."/>
            <person name="Barbosa-Neto J.F."/>
            <person name="Bothwell J.H."/>
            <person name="Bouget F.Y."/>
            <person name="Brillet L."/>
            <person name="Cabello-Hurtado F."/>
            <person name="Capella-Gutierrez S."/>
            <person name="Charrier B."/>
            <person name="Cladiere L."/>
            <person name="Cock J.M."/>
            <person name="Coelho S.M."/>
            <person name="Colleoni C."/>
            <person name="Czjzek M."/>
            <person name="Da Silva C."/>
            <person name="Delage L."/>
            <person name="Denoeud F."/>
            <person name="Deschamps P."/>
            <person name="Dittami S.M."/>
            <person name="Gabaldon T."/>
            <person name="Gachon C.M."/>
            <person name="Groisillier A."/>
            <person name="Herve C."/>
            <person name="Jabbari K."/>
            <person name="Katinka M."/>
            <person name="Kloareg B."/>
            <person name="Kowalczyk N."/>
            <person name="Labadie K."/>
            <person name="Leblanc C."/>
            <person name="Lopez P.J."/>
            <person name="McLachlan D.H."/>
            <person name="Meslet-Cladiere L."/>
            <person name="Moustafa A."/>
            <person name="Nehr Z."/>
            <person name="Nyvall Collen P."/>
            <person name="Panaud O."/>
            <person name="Partensky F."/>
            <person name="Poulain J."/>
            <person name="Rensing S.A."/>
            <person name="Rousvoal S."/>
            <person name="Samson G."/>
            <person name="Symeonidi A."/>
            <person name="Weissenbach J."/>
            <person name="Zambounis A."/>
            <person name="Wincker P."/>
            <person name="Boyen C."/>
        </authorList>
    </citation>
    <scope>NUCLEOTIDE SEQUENCE [LARGE SCALE GENOMIC DNA]</scope>
    <source>
        <strain evidence="2">cv. Stackhouse</strain>
    </source>
</reference>
<sequence>MPSMRHTAATVVGAPITVFRGCGLSPCLCIVTVLLPPLYLCPAMPGFRGVFYNLFHRCNIIALPFCMYCTTTHQCCTFLRYVRQHCDIGCPLLRHACLSRLLLYK</sequence>
<dbReference type="GeneID" id="17325944"/>
<protein>
    <submittedName>
        <fullName evidence="1">Uncharacterized protein</fullName>
    </submittedName>
</protein>
<accession>R7QLR7</accession>
<keyword evidence="2" id="KW-1185">Reference proteome</keyword>
<dbReference type="Proteomes" id="UP000012073">
    <property type="component" value="Unassembled WGS sequence"/>
</dbReference>